<keyword evidence="3" id="KW-1185">Reference proteome</keyword>
<evidence type="ECO:0000256" key="1">
    <source>
        <dbReference type="SAM" id="MobiDB-lite"/>
    </source>
</evidence>
<gene>
    <name evidence="2" type="ORF">FNV43_RR22859</name>
</gene>
<proteinExistence type="predicted"/>
<dbReference type="EMBL" id="VOIH02000010">
    <property type="protein sequence ID" value="KAF3435767.1"/>
    <property type="molecule type" value="Genomic_DNA"/>
</dbReference>
<protein>
    <submittedName>
        <fullName evidence="2">Uncharacterized protein</fullName>
    </submittedName>
</protein>
<dbReference type="PANTHER" id="PTHR48213">
    <property type="entry name" value="VID27-LIKE PROTEIN"/>
    <property type="match status" value="1"/>
</dbReference>
<dbReference type="Proteomes" id="UP000796880">
    <property type="component" value="Unassembled WGS sequence"/>
</dbReference>
<sequence>MEKFSRASSSSSSMDAEEYEILEVEFEEQLLGDLSNWEFIDASDADSEEHQFAEGDEPEGQHHQDDDDDEGNGSVSRRSSIPLPIPHGHDQIHEDHWGPRFFHIGDLKSHYPDYDYHDDDHDDVSDDGCDLNDELVPWSVSDKFGGRERMRKLGKRAFTKMNNSKRSPKLFVRPGCVRGKHGLGLKHSC</sequence>
<reference evidence="2" key="1">
    <citation type="submission" date="2020-03" db="EMBL/GenBank/DDBJ databases">
        <title>A high-quality chromosome-level genome assembly of a woody plant with both climbing and erect habits, Rhamnella rubrinervis.</title>
        <authorList>
            <person name="Lu Z."/>
            <person name="Yang Y."/>
            <person name="Zhu X."/>
            <person name="Sun Y."/>
        </authorList>
    </citation>
    <scope>NUCLEOTIDE SEQUENCE</scope>
    <source>
        <strain evidence="2">BYM</strain>
        <tissue evidence="2">Leaf</tissue>
    </source>
</reference>
<dbReference type="AlphaFoldDB" id="A0A8K0DQY2"/>
<accession>A0A8K0DQY2</accession>
<feature type="region of interest" description="Disordered" evidence="1">
    <location>
        <begin position="37"/>
        <end position="92"/>
    </location>
</feature>
<evidence type="ECO:0000313" key="2">
    <source>
        <dbReference type="EMBL" id="KAF3435767.1"/>
    </source>
</evidence>
<organism evidence="2 3">
    <name type="scientific">Rhamnella rubrinervis</name>
    <dbReference type="NCBI Taxonomy" id="2594499"/>
    <lineage>
        <taxon>Eukaryota</taxon>
        <taxon>Viridiplantae</taxon>
        <taxon>Streptophyta</taxon>
        <taxon>Embryophyta</taxon>
        <taxon>Tracheophyta</taxon>
        <taxon>Spermatophyta</taxon>
        <taxon>Magnoliopsida</taxon>
        <taxon>eudicotyledons</taxon>
        <taxon>Gunneridae</taxon>
        <taxon>Pentapetalae</taxon>
        <taxon>rosids</taxon>
        <taxon>fabids</taxon>
        <taxon>Rosales</taxon>
        <taxon>Rhamnaceae</taxon>
        <taxon>rhamnoid group</taxon>
        <taxon>Rhamneae</taxon>
        <taxon>Rhamnella</taxon>
    </lineage>
</organism>
<dbReference type="OrthoDB" id="1719291at2759"/>
<feature type="compositionally biased region" description="Basic and acidic residues" evidence="1">
    <location>
        <begin position="48"/>
        <end position="65"/>
    </location>
</feature>
<comment type="caution">
    <text evidence="2">The sequence shown here is derived from an EMBL/GenBank/DDBJ whole genome shotgun (WGS) entry which is preliminary data.</text>
</comment>
<evidence type="ECO:0000313" key="3">
    <source>
        <dbReference type="Proteomes" id="UP000796880"/>
    </source>
</evidence>
<dbReference type="PANTHER" id="PTHR48213:SF1">
    <property type="entry name" value="PROSTATIC SPERMINE-BINDING-LIKE PROTEIN"/>
    <property type="match status" value="1"/>
</dbReference>
<name>A0A8K0DQY2_9ROSA</name>